<sequence length="266" mass="29487">MRSARQYLRYLALINGLLHFPPKCIHLHTEVPTPSHKRLQHISQSISLRSGTAPDSPSTITDPLSTHMLGLRAAMQRLLPLSILLADTTGPMSDSSSPSLDTPLRSNWTDHLPTALLVVLFAIHTRPSHAAYVENTSLSLHKWFYSEMSSPAIAAVFEEKILLHLGRQLGVRSRTIPGSWGSKGKHCNMLLALTKTEQEMFDTILGTLKRGQFYPIKDVLHSKSFLRSFTLDSEKMVSSGRDNAKDKPAGNAAHIAGHEGELHFSR</sequence>
<reference evidence="2 3" key="1">
    <citation type="submission" date="2019-07" db="EMBL/GenBank/DDBJ databases">
        <title>De Novo Assembly of kiwifruit Actinidia rufa.</title>
        <authorList>
            <person name="Sugita-Konishi S."/>
            <person name="Sato K."/>
            <person name="Mori E."/>
            <person name="Abe Y."/>
            <person name="Kisaki G."/>
            <person name="Hamano K."/>
            <person name="Suezawa K."/>
            <person name="Otani M."/>
            <person name="Fukuda T."/>
            <person name="Manabe T."/>
            <person name="Gomi K."/>
            <person name="Tabuchi M."/>
            <person name="Akimitsu K."/>
            <person name="Kataoka I."/>
        </authorList>
    </citation>
    <scope>NUCLEOTIDE SEQUENCE [LARGE SCALE GENOMIC DNA]</scope>
    <source>
        <strain evidence="3">cv. Fuchu</strain>
    </source>
</reference>
<proteinExistence type="predicted"/>
<comment type="caution">
    <text evidence="2">The sequence shown here is derived from an EMBL/GenBank/DDBJ whole genome shotgun (WGS) entry which is preliminary data.</text>
</comment>
<dbReference type="AlphaFoldDB" id="A0A7J0FQK7"/>
<evidence type="ECO:0000256" key="1">
    <source>
        <dbReference type="SAM" id="MobiDB-lite"/>
    </source>
</evidence>
<dbReference type="EMBL" id="BJWL01000014">
    <property type="protein sequence ID" value="GFZ01002.1"/>
    <property type="molecule type" value="Genomic_DNA"/>
</dbReference>
<dbReference type="Proteomes" id="UP000585474">
    <property type="component" value="Unassembled WGS sequence"/>
</dbReference>
<feature type="compositionally biased region" description="Basic and acidic residues" evidence="1">
    <location>
        <begin position="256"/>
        <end position="266"/>
    </location>
</feature>
<name>A0A7J0FQK7_9ERIC</name>
<protein>
    <submittedName>
        <fullName evidence="2">Uncharacterized protein</fullName>
    </submittedName>
</protein>
<evidence type="ECO:0000313" key="2">
    <source>
        <dbReference type="EMBL" id="GFZ01002.1"/>
    </source>
</evidence>
<feature type="region of interest" description="Disordered" evidence="1">
    <location>
        <begin position="238"/>
        <end position="266"/>
    </location>
</feature>
<organism evidence="2 3">
    <name type="scientific">Actinidia rufa</name>
    <dbReference type="NCBI Taxonomy" id="165716"/>
    <lineage>
        <taxon>Eukaryota</taxon>
        <taxon>Viridiplantae</taxon>
        <taxon>Streptophyta</taxon>
        <taxon>Embryophyta</taxon>
        <taxon>Tracheophyta</taxon>
        <taxon>Spermatophyta</taxon>
        <taxon>Magnoliopsida</taxon>
        <taxon>eudicotyledons</taxon>
        <taxon>Gunneridae</taxon>
        <taxon>Pentapetalae</taxon>
        <taxon>asterids</taxon>
        <taxon>Ericales</taxon>
        <taxon>Actinidiaceae</taxon>
        <taxon>Actinidia</taxon>
    </lineage>
</organism>
<gene>
    <name evidence="2" type="ORF">Acr_14g0006370</name>
</gene>
<accession>A0A7J0FQK7</accession>
<keyword evidence="3" id="KW-1185">Reference proteome</keyword>
<evidence type="ECO:0000313" key="3">
    <source>
        <dbReference type="Proteomes" id="UP000585474"/>
    </source>
</evidence>